<dbReference type="GO" id="GO:0019888">
    <property type="term" value="F:protein phosphatase regulator activity"/>
    <property type="evidence" value="ECO:0007669"/>
    <property type="project" value="TreeGrafter"/>
</dbReference>
<feature type="domain" description="EF-hand" evidence="4">
    <location>
        <begin position="1101"/>
        <end position="1136"/>
    </location>
</feature>
<feature type="compositionally biased region" description="Low complexity" evidence="3">
    <location>
        <begin position="397"/>
        <end position="414"/>
    </location>
</feature>
<comment type="caution">
    <text evidence="5">The sequence shown here is derived from an EMBL/GenBank/DDBJ whole genome shotgun (WGS) entry which is preliminary data.</text>
</comment>
<dbReference type="GO" id="GO:0000159">
    <property type="term" value="C:protein phosphatase type 2A complex"/>
    <property type="evidence" value="ECO:0007669"/>
    <property type="project" value="TreeGrafter"/>
</dbReference>
<feature type="region of interest" description="Disordered" evidence="3">
    <location>
        <begin position="743"/>
        <end position="777"/>
    </location>
</feature>
<accession>A0AAN4Z5R2</accession>
<dbReference type="InterPro" id="IPR002048">
    <property type="entry name" value="EF_hand_dom"/>
</dbReference>
<dbReference type="FunFam" id="1.10.238.10:FF:000025">
    <property type="entry name" value="serine/threonine-protein phosphatase 2A regulatory subunit B'' subunit alpha"/>
    <property type="match status" value="1"/>
</dbReference>
<feature type="compositionally biased region" description="Polar residues" evidence="3">
    <location>
        <begin position="282"/>
        <end position="294"/>
    </location>
</feature>
<evidence type="ECO:0000313" key="6">
    <source>
        <dbReference type="Proteomes" id="UP001328107"/>
    </source>
</evidence>
<protein>
    <recommendedName>
        <fullName evidence="4">EF-hand domain-containing protein</fullName>
    </recommendedName>
</protein>
<dbReference type="SUPFAM" id="SSF47473">
    <property type="entry name" value="EF-hand"/>
    <property type="match status" value="2"/>
</dbReference>
<dbReference type="InterPro" id="IPR011992">
    <property type="entry name" value="EF-hand-dom_pair"/>
</dbReference>
<dbReference type="PANTHER" id="PTHR14095:SF0">
    <property type="entry name" value="MIP22305P"/>
    <property type="match status" value="1"/>
</dbReference>
<keyword evidence="1" id="KW-0479">Metal-binding</keyword>
<dbReference type="InterPro" id="IPR041534">
    <property type="entry name" value="EF-hand_13"/>
</dbReference>
<dbReference type="Gene3D" id="1.10.238.10">
    <property type="entry name" value="EF-hand"/>
    <property type="match status" value="1"/>
</dbReference>
<feature type="region of interest" description="Disordered" evidence="3">
    <location>
        <begin position="391"/>
        <end position="415"/>
    </location>
</feature>
<dbReference type="GO" id="GO:0005509">
    <property type="term" value="F:calcium ion binding"/>
    <property type="evidence" value="ECO:0007669"/>
    <property type="project" value="InterPro"/>
</dbReference>
<feature type="compositionally biased region" description="Low complexity" evidence="3">
    <location>
        <begin position="501"/>
        <end position="512"/>
    </location>
</feature>
<feature type="compositionally biased region" description="Polar residues" evidence="3">
    <location>
        <begin position="184"/>
        <end position="201"/>
    </location>
</feature>
<evidence type="ECO:0000313" key="5">
    <source>
        <dbReference type="EMBL" id="GMR33629.1"/>
    </source>
</evidence>
<dbReference type="FunFam" id="1.10.238.220:FF:000001">
    <property type="entry name" value="Serine/threonine-protein phosphatase 2A regulatory subunit B'' subunit alpha"/>
    <property type="match status" value="1"/>
</dbReference>
<dbReference type="Proteomes" id="UP001328107">
    <property type="component" value="Unassembled WGS sequence"/>
</dbReference>
<dbReference type="InterPro" id="IPR018247">
    <property type="entry name" value="EF_Hand_1_Ca_BS"/>
</dbReference>
<feature type="region of interest" description="Disordered" evidence="3">
    <location>
        <begin position="1230"/>
        <end position="1250"/>
    </location>
</feature>
<feature type="region of interest" description="Disordered" evidence="3">
    <location>
        <begin position="539"/>
        <end position="604"/>
    </location>
</feature>
<feature type="non-terminal residue" evidence="5">
    <location>
        <position position="1"/>
    </location>
</feature>
<evidence type="ECO:0000256" key="1">
    <source>
        <dbReference type="ARBA" id="ARBA00022723"/>
    </source>
</evidence>
<feature type="compositionally biased region" description="Polar residues" evidence="3">
    <location>
        <begin position="555"/>
        <end position="565"/>
    </location>
</feature>
<organism evidence="5 6">
    <name type="scientific">Pristionchus mayeri</name>
    <dbReference type="NCBI Taxonomy" id="1317129"/>
    <lineage>
        <taxon>Eukaryota</taxon>
        <taxon>Metazoa</taxon>
        <taxon>Ecdysozoa</taxon>
        <taxon>Nematoda</taxon>
        <taxon>Chromadorea</taxon>
        <taxon>Rhabditida</taxon>
        <taxon>Rhabditina</taxon>
        <taxon>Diplogasteromorpha</taxon>
        <taxon>Diplogasteroidea</taxon>
        <taxon>Neodiplogasteridae</taxon>
        <taxon>Pristionchus</taxon>
    </lineage>
</organism>
<feature type="compositionally biased region" description="Polar residues" evidence="3">
    <location>
        <begin position="225"/>
        <end position="254"/>
    </location>
</feature>
<feature type="compositionally biased region" description="Low complexity" evidence="3">
    <location>
        <begin position="758"/>
        <end position="771"/>
    </location>
</feature>
<feature type="region of interest" description="Disordered" evidence="3">
    <location>
        <begin position="492"/>
        <end position="525"/>
    </location>
</feature>
<feature type="compositionally biased region" description="Acidic residues" evidence="3">
    <location>
        <begin position="1230"/>
        <end position="1241"/>
    </location>
</feature>
<proteinExistence type="predicted"/>
<feature type="region of interest" description="Disordered" evidence="3">
    <location>
        <begin position="282"/>
        <end position="319"/>
    </location>
</feature>
<dbReference type="PROSITE" id="PS50222">
    <property type="entry name" value="EF_HAND_2"/>
    <property type="match status" value="1"/>
</dbReference>
<dbReference type="PANTHER" id="PTHR14095">
    <property type="entry name" value="PHOSPHATASE 2A REGULATORY SUBUNIT-RELATED"/>
    <property type="match status" value="1"/>
</dbReference>
<evidence type="ECO:0000256" key="2">
    <source>
        <dbReference type="ARBA" id="ARBA00022837"/>
    </source>
</evidence>
<dbReference type="Gene3D" id="1.10.238.220">
    <property type="match status" value="1"/>
</dbReference>
<dbReference type="AlphaFoldDB" id="A0AAN4Z5R2"/>
<evidence type="ECO:0000259" key="4">
    <source>
        <dbReference type="PROSITE" id="PS50222"/>
    </source>
</evidence>
<name>A0AAN4Z5R2_9BILA</name>
<dbReference type="Pfam" id="PF17958">
    <property type="entry name" value="EF-hand_13"/>
    <property type="match status" value="1"/>
</dbReference>
<sequence>RVVCACSSTISAHHTSADRMHYGRHSPTPTPPPPHPSNGVYPRSTFPTFPSSSDYHRRSFVEHSSSSPSSAAEPSRFSSPPRYSTSSSSSAYSTFPSANRAPRESTPPYASRTIARTASHANPPTYQEVVRDVSPGVYQRSFNQRVLKERSPPSSTALFDLLQRYPSARASVLSRSISSQALPNERTLITSRQEQTFSPYHQQRDEYRSDYGSSSLDRHSGGSYGSSDPYTTPSDFTPSDESPRSSNSGANQETWTDAYSSTTTLKPLDISVLDDLIYERSPSSTMSRSTNEWRSSFERAQQHFRSRPASPSEGYSTSATLMLPKSSSATSISERSLLADAVSRADAQSGRTTPQLNEFWTATLARASSPTPPSRRIPTAMSAAERLNALKESPADSGSSRNGGSTAASSAAAAVPLVPRRTDSIASRQAPFLTSSSSAPNFAALDRAVAELPTRSGCARFPTEDQAFSPPPYARSAFASSFGALYSQSTSAAPRTNGVHSPSPDSLSEASSYGVPSGLPHPKPRHNVMEQLARVSSSSSISSLHNPTPIYRPNFPTTGSVSSRISELEKRPGTPTLRPAGSMMREQQLQPPHREEERATAPLSPRSTVFRTKPVIHVDMGSGRVIPQQPMQQLHQHNLHQIQQHQQSKAAAAAVNPLQPPERSASATIRATAYTNYKVNKDEPTATFSFRIQKNSTPGAHATEKEELFGSPLLDRLGEPAFASTPKLNGHAHLNGNGYGNHYDERSYNGGGKALQFDTSSSSSADSTSTGDGSGIARLTKGVNVSSILEDDDLNVSYRPAAAASPLSASLNRSADISPHYRRLPHAPAPSIANKLIHHPRFHFPQGKAVPKSEIDAALRRAGEVFRKLPNAVATYEDMAGIVMAFGLPLYWKKPIWDQVARGRSRVEQKDFSAWWWNLTTVAHDEAARFVHVLSHGGRSYLVEADFHSLVLDLIHTHPGLEFYRKSEEFHEKFIQVIVTRIFWSVNRSWSGKITAAELRRSKLLDNIRELERTEDVNQLTEFFSYEHFYVVYCKFWEIDTDHDMQITRDDLLRHHDHAILPMVIDRIFSGAVTRGHTTKNKPTRDLGAFTAFLLADEDKNHPTSIEYWFRVLDLDGDGRISLLEMETFYNELVKYSSEVIGQFGIDSMTFTDLACNLIDMIEPASGKDFTLSDLKKSKMAGRFFNAFVNWRKFYQQESSEGEKTSVKGSGDEELSDWDRFCMEEYEQMMEADDENDENVDDAYSVTLDD</sequence>
<evidence type="ECO:0000256" key="3">
    <source>
        <dbReference type="SAM" id="MobiDB-lite"/>
    </source>
</evidence>
<dbReference type="EMBL" id="BTRK01000001">
    <property type="protein sequence ID" value="GMR33629.1"/>
    <property type="molecule type" value="Genomic_DNA"/>
</dbReference>
<dbReference type="Pfam" id="PF13499">
    <property type="entry name" value="EF-hand_7"/>
    <property type="match status" value="1"/>
</dbReference>
<feature type="compositionally biased region" description="Low complexity" evidence="3">
    <location>
        <begin position="62"/>
        <end position="98"/>
    </location>
</feature>
<dbReference type="Gene3D" id="1.10.238.230">
    <property type="match status" value="1"/>
</dbReference>
<reference evidence="6" key="1">
    <citation type="submission" date="2022-10" db="EMBL/GenBank/DDBJ databases">
        <title>Genome assembly of Pristionchus species.</title>
        <authorList>
            <person name="Yoshida K."/>
            <person name="Sommer R.J."/>
        </authorList>
    </citation>
    <scope>NUCLEOTIDE SEQUENCE [LARGE SCALE GENOMIC DNA]</scope>
    <source>
        <strain evidence="6">RS5460</strain>
    </source>
</reference>
<keyword evidence="2" id="KW-0106">Calcium</keyword>
<dbReference type="PROSITE" id="PS00018">
    <property type="entry name" value="EF_HAND_1"/>
    <property type="match status" value="1"/>
</dbReference>
<keyword evidence="6" id="KW-1185">Reference proteome</keyword>
<feature type="region of interest" description="Disordered" evidence="3">
    <location>
        <begin position="184"/>
        <end position="254"/>
    </location>
</feature>
<gene>
    <name evidence="5" type="ORF">PMAYCL1PPCAC_03824</name>
</gene>
<dbReference type="CDD" id="cd21504">
    <property type="entry name" value="PPP2R3A_B-like"/>
    <property type="match status" value="1"/>
</dbReference>
<feature type="compositionally biased region" description="Low complexity" evidence="3">
    <location>
        <begin position="44"/>
        <end position="53"/>
    </location>
</feature>
<feature type="region of interest" description="Disordered" evidence="3">
    <location>
        <begin position="16"/>
        <end position="108"/>
    </location>
</feature>